<reference evidence="7" key="1">
    <citation type="journal article" date="2018" name="Front. Plant Sci.">
        <title>"Targeted Sequencing by Gene Synteny," a New Strategy for Polyploid Species: Sequencing and Physical Structure of a Complex Sugarcane Region.</title>
        <authorList>
            <person name="Mancini M.C."/>
            <person name="Cardoso-Silva C.B."/>
            <person name="Sforca D.A."/>
            <person name="Pereira de Souza A."/>
        </authorList>
    </citation>
    <scope>NUCLEOTIDE SEQUENCE</scope>
    <source>
        <strain evidence="7">Shy3280Sca007</strain>
    </source>
</reference>
<dbReference type="Gene3D" id="3.60.15.10">
    <property type="entry name" value="Ribonuclease Z/Hydroxyacylglutathione hydrolase-like"/>
    <property type="match status" value="1"/>
</dbReference>
<feature type="domain" description="Beta-Casp" evidence="6">
    <location>
        <begin position="247"/>
        <end position="365"/>
    </location>
</feature>
<gene>
    <name evidence="7" type="ORF">Shy3280Sca007_101</name>
</gene>
<dbReference type="InterPro" id="IPR050698">
    <property type="entry name" value="MBL"/>
</dbReference>
<dbReference type="InterPro" id="IPR001279">
    <property type="entry name" value="Metallo-B-lactamas"/>
</dbReference>
<dbReference type="Pfam" id="PF16661">
    <property type="entry name" value="Lactamase_B_6"/>
    <property type="match status" value="1"/>
</dbReference>
<keyword evidence="3" id="KW-0378">Hydrolase</keyword>
<organism evidence="7">
    <name type="scientific">Saccharum hybrid cultivar SP80-3280</name>
    <dbReference type="NCBI Taxonomy" id="193079"/>
    <lineage>
        <taxon>Eukaryota</taxon>
        <taxon>Viridiplantae</taxon>
        <taxon>Streptophyta</taxon>
        <taxon>Embryophyta</taxon>
        <taxon>Tracheophyta</taxon>
        <taxon>Spermatophyta</taxon>
        <taxon>Magnoliopsida</taxon>
        <taxon>Liliopsida</taxon>
        <taxon>Poales</taxon>
        <taxon>Poaceae</taxon>
        <taxon>PACMAD clade</taxon>
        <taxon>Panicoideae</taxon>
        <taxon>Andropogonodae</taxon>
        <taxon>Andropogoneae</taxon>
        <taxon>Saccharinae</taxon>
        <taxon>Saccharum</taxon>
        <taxon>Saccharum officinarum species complex</taxon>
    </lineage>
</organism>
<dbReference type="Gene3D" id="3.40.50.10890">
    <property type="match status" value="1"/>
</dbReference>
<dbReference type="GO" id="GO:0016787">
    <property type="term" value="F:hydrolase activity"/>
    <property type="evidence" value="ECO:0007669"/>
    <property type="project" value="UniProtKB-KW"/>
</dbReference>
<dbReference type="InterPro" id="IPR011108">
    <property type="entry name" value="RMMBL"/>
</dbReference>
<dbReference type="PANTHER" id="PTHR11203">
    <property type="entry name" value="CLEAVAGE AND POLYADENYLATION SPECIFICITY FACTOR FAMILY MEMBER"/>
    <property type="match status" value="1"/>
</dbReference>
<feature type="domain" description="Metallo-beta-lactamase" evidence="5">
    <location>
        <begin position="15"/>
        <end position="227"/>
    </location>
</feature>
<evidence type="ECO:0000256" key="3">
    <source>
        <dbReference type="ARBA" id="ARBA00022801"/>
    </source>
</evidence>
<dbReference type="Pfam" id="PF07521">
    <property type="entry name" value="RMMBL"/>
    <property type="match status" value="1"/>
</dbReference>
<dbReference type="InterPro" id="IPR036866">
    <property type="entry name" value="RibonucZ/Hydroxyglut_hydro"/>
</dbReference>
<evidence type="ECO:0000313" key="7">
    <source>
        <dbReference type="EMBL" id="AVY91683.1"/>
    </source>
</evidence>
<evidence type="ECO:0000256" key="4">
    <source>
        <dbReference type="ARBA" id="ARBA00023242"/>
    </source>
</evidence>
<dbReference type="CDD" id="cd16291">
    <property type="entry name" value="INTS11-like_MBL-fold"/>
    <property type="match status" value="1"/>
</dbReference>
<dbReference type="PANTHER" id="PTHR11203:SF37">
    <property type="entry name" value="INTEGRATOR COMPLEX SUBUNIT 11"/>
    <property type="match status" value="1"/>
</dbReference>
<dbReference type="FunFam" id="3.40.50.10890:FF:000005">
    <property type="entry name" value="Cleavage and polyadenylation specificity factor subunit 3-II"/>
    <property type="match status" value="1"/>
</dbReference>
<dbReference type="SMART" id="SM01027">
    <property type="entry name" value="Beta-Casp"/>
    <property type="match status" value="1"/>
</dbReference>
<dbReference type="SUPFAM" id="SSF56281">
    <property type="entry name" value="Metallo-hydrolase/oxidoreductase"/>
    <property type="match status" value="1"/>
</dbReference>
<evidence type="ECO:0000259" key="5">
    <source>
        <dbReference type="SMART" id="SM00849"/>
    </source>
</evidence>
<dbReference type="GO" id="GO:0005634">
    <property type="term" value="C:nucleus"/>
    <property type="evidence" value="ECO:0007669"/>
    <property type="project" value="UniProtKB-SubCell"/>
</dbReference>
<keyword evidence="4" id="KW-0539">Nucleus</keyword>
<dbReference type="Pfam" id="PF10996">
    <property type="entry name" value="Beta-Casp"/>
    <property type="match status" value="1"/>
</dbReference>
<proteinExistence type="inferred from homology"/>
<sequence>MAIECLVLGAGQEVGKSCVVVTIGGKRVMFDCGMHMGYHDHRHYPDFARALAAWGAPDFTTAISCVVITHFHLDHIGALPYFTEVCGYHGPIYMTYPTKALAPFMLEDYRKVTMDQRGEEEQYSYEDILRCMKKVIPMDLKQTVQVDKDLVIRAYYAGHVIGAAMIYAKVGDAAMVYTGDYNMTPDRHLGAAQIDRLKLDLLITESTYAKTIRDSKHAREREFLKAVHKCVSGGGKVLIPTFALGRAQELCMLLDDYWERMDLKVPIYFSAGLTIQANVYYKMLIGWTSQKIKDSHAVHNPFDFKHVCHFERSFINNPGPYVLFATPGMISGGFSLEAFKKWAPSEKNLITLPGYCVSGTIGHKLMCRKPTRIDYKDTHIDVRCQIHQLAFSPHTDSKGIMDLTEFLSPKHVILVHGEKPQMAFLKERIESELGMPCYFPGNNESVSIPTTQNLKMSATERFITSCAVEQGKRSLCKRNLICGTSLSEVIGSDKEAAEGVLLMEKYKSPKILCEDELLEVLGMERHLVQFEPMVSGIVATVESELQRAKAADLDSDGK</sequence>
<dbReference type="GO" id="GO:0004521">
    <property type="term" value="F:RNA endonuclease activity"/>
    <property type="evidence" value="ECO:0007669"/>
    <property type="project" value="TreeGrafter"/>
</dbReference>
<evidence type="ECO:0000256" key="1">
    <source>
        <dbReference type="ARBA" id="ARBA00004123"/>
    </source>
</evidence>
<comment type="similarity">
    <text evidence="2">Belongs to the metallo-beta-lactamase superfamily. RNA-metabolizing metallo-beta-lactamase-like family. INTS11 subfamily.</text>
</comment>
<accession>A0A2R4QN93</accession>
<dbReference type="SMART" id="SM00849">
    <property type="entry name" value="Lactamase_B"/>
    <property type="match status" value="1"/>
</dbReference>
<dbReference type="GO" id="GO:0016180">
    <property type="term" value="P:snRNA processing"/>
    <property type="evidence" value="ECO:0007669"/>
    <property type="project" value="TreeGrafter"/>
</dbReference>
<evidence type="ECO:0000256" key="2">
    <source>
        <dbReference type="ARBA" id="ARBA00007093"/>
    </source>
</evidence>
<dbReference type="InterPro" id="IPR022712">
    <property type="entry name" value="Beta_Casp"/>
</dbReference>
<evidence type="ECO:0000259" key="6">
    <source>
        <dbReference type="SMART" id="SM01027"/>
    </source>
</evidence>
<protein>
    <submittedName>
        <fullName evidence="7">Metallo-beta-lactamase</fullName>
    </submittedName>
</protein>
<dbReference type="FunFam" id="3.60.15.10:FF:000028">
    <property type="entry name" value="Integrator complex subunit 11 isoform X3"/>
    <property type="match status" value="1"/>
</dbReference>
<name>A0A2R4QN93_9POAL</name>
<dbReference type="AlphaFoldDB" id="A0A2R4QN93"/>
<dbReference type="EMBL" id="MF737012">
    <property type="protein sequence ID" value="AVY91683.1"/>
    <property type="molecule type" value="Genomic_DNA"/>
</dbReference>
<dbReference type="InterPro" id="IPR041897">
    <property type="entry name" value="INTS11-like_MBL-fold"/>
</dbReference>
<comment type="subcellular location">
    <subcellularLocation>
        <location evidence="1">Nucleus</location>
    </subcellularLocation>
</comment>